<comment type="caution">
    <text evidence="3">The sequence shown here is derived from an EMBL/GenBank/DDBJ whole genome shotgun (WGS) entry which is preliminary data.</text>
</comment>
<keyword evidence="1" id="KW-0175">Coiled coil</keyword>
<accession>A0AAD5S8A9</accession>
<proteinExistence type="predicted"/>
<evidence type="ECO:0000256" key="2">
    <source>
        <dbReference type="SAM" id="Phobius"/>
    </source>
</evidence>
<protein>
    <submittedName>
        <fullName evidence="3">Uncharacterized protein</fullName>
    </submittedName>
</protein>
<reference evidence="3" key="1">
    <citation type="submission" date="2020-05" db="EMBL/GenBank/DDBJ databases">
        <title>Phylogenomic resolution of chytrid fungi.</title>
        <authorList>
            <person name="Stajich J.E."/>
            <person name="Amses K."/>
            <person name="Simmons R."/>
            <person name="Seto K."/>
            <person name="Myers J."/>
            <person name="Bonds A."/>
            <person name="Quandt C.A."/>
            <person name="Barry K."/>
            <person name="Liu P."/>
            <person name="Grigoriev I."/>
            <person name="Longcore J.E."/>
            <person name="James T.Y."/>
        </authorList>
    </citation>
    <scope>NUCLEOTIDE SEQUENCE</scope>
    <source>
        <strain evidence="3">JEL0318</strain>
    </source>
</reference>
<feature type="coiled-coil region" evidence="1">
    <location>
        <begin position="173"/>
        <end position="200"/>
    </location>
</feature>
<sequence>MSNVRTLLRPAQRLSRIPSTSPVFPMTPFRPATSVNPLIYQQHRKVASSNQFNVYHTDYNDYDQLPYSFREKLMDLSPTAWLRVLTVATIGGFAGFYGASHFASLLQQLGLYEYVPEDDDDDDDETVAAAQYNAALPEDAYTREKITERGFNITKKYTDFKTHVSFDWGGTDASYITLSKAKLAEQLQELEEEIKLKNPQGLPAKQAELTRSFIRQNLAILDERLQLAREKEYRERKEAVIKIHLNDRHRIHSDFRSNDMLSAN</sequence>
<dbReference type="AlphaFoldDB" id="A0AAD5S8A9"/>
<gene>
    <name evidence="3" type="ORF">HK097_009874</name>
</gene>
<keyword evidence="4" id="KW-1185">Reference proteome</keyword>
<dbReference type="Proteomes" id="UP001212841">
    <property type="component" value="Unassembled WGS sequence"/>
</dbReference>
<organism evidence="3 4">
    <name type="scientific">Rhizophlyctis rosea</name>
    <dbReference type="NCBI Taxonomy" id="64517"/>
    <lineage>
        <taxon>Eukaryota</taxon>
        <taxon>Fungi</taxon>
        <taxon>Fungi incertae sedis</taxon>
        <taxon>Chytridiomycota</taxon>
        <taxon>Chytridiomycota incertae sedis</taxon>
        <taxon>Chytridiomycetes</taxon>
        <taxon>Rhizophlyctidales</taxon>
        <taxon>Rhizophlyctidaceae</taxon>
        <taxon>Rhizophlyctis</taxon>
    </lineage>
</organism>
<name>A0AAD5S8A9_9FUNG</name>
<feature type="transmembrane region" description="Helical" evidence="2">
    <location>
        <begin position="80"/>
        <end position="99"/>
    </location>
</feature>
<keyword evidence="2" id="KW-0472">Membrane</keyword>
<keyword evidence="2" id="KW-1133">Transmembrane helix</keyword>
<dbReference type="EMBL" id="JADGJD010000694">
    <property type="protein sequence ID" value="KAJ3049099.1"/>
    <property type="molecule type" value="Genomic_DNA"/>
</dbReference>
<evidence type="ECO:0000256" key="1">
    <source>
        <dbReference type="SAM" id="Coils"/>
    </source>
</evidence>
<evidence type="ECO:0000313" key="4">
    <source>
        <dbReference type="Proteomes" id="UP001212841"/>
    </source>
</evidence>
<keyword evidence="2" id="KW-0812">Transmembrane</keyword>
<evidence type="ECO:0000313" key="3">
    <source>
        <dbReference type="EMBL" id="KAJ3049099.1"/>
    </source>
</evidence>